<feature type="domain" description="NodB homology" evidence="3">
    <location>
        <begin position="82"/>
        <end position="301"/>
    </location>
</feature>
<keyword evidence="5" id="KW-1185">Reference proteome</keyword>
<evidence type="ECO:0000313" key="4">
    <source>
        <dbReference type="EMBL" id="QDH80089.1"/>
    </source>
</evidence>
<dbReference type="KEGG" id="echi:FKX85_14025"/>
<organism evidence="4 5">
    <name type="scientific">Echinicola soli</name>
    <dbReference type="NCBI Taxonomy" id="2591634"/>
    <lineage>
        <taxon>Bacteria</taxon>
        <taxon>Pseudomonadati</taxon>
        <taxon>Bacteroidota</taxon>
        <taxon>Cytophagia</taxon>
        <taxon>Cytophagales</taxon>
        <taxon>Cyclobacteriaceae</taxon>
        <taxon>Echinicola</taxon>
    </lineage>
</organism>
<dbReference type="GO" id="GO:0005576">
    <property type="term" value="C:extracellular region"/>
    <property type="evidence" value="ECO:0007669"/>
    <property type="project" value="UniProtKB-SubCell"/>
</dbReference>
<dbReference type="Pfam" id="PF01522">
    <property type="entry name" value="Polysacc_deac_1"/>
    <property type="match status" value="1"/>
</dbReference>
<proteinExistence type="predicted"/>
<evidence type="ECO:0000256" key="1">
    <source>
        <dbReference type="ARBA" id="ARBA00004613"/>
    </source>
</evidence>
<dbReference type="InterPro" id="IPR011330">
    <property type="entry name" value="Glyco_hydro/deAcase_b/a-brl"/>
</dbReference>
<evidence type="ECO:0000259" key="3">
    <source>
        <dbReference type="PROSITE" id="PS51677"/>
    </source>
</evidence>
<accession>A0A514CJU7</accession>
<dbReference type="Gene3D" id="3.20.20.370">
    <property type="entry name" value="Glycoside hydrolase/deacetylase"/>
    <property type="match status" value="1"/>
</dbReference>
<dbReference type="GO" id="GO:0016810">
    <property type="term" value="F:hydrolase activity, acting on carbon-nitrogen (but not peptide) bonds"/>
    <property type="evidence" value="ECO:0007669"/>
    <property type="project" value="InterPro"/>
</dbReference>
<dbReference type="InterPro" id="IPR002509">
    <property type="entry name" value="NODB_dom"/>
</dbReference>
<dbReference type="RefSeq" id="WP_141615326.1">
    <property type="nucleotide sequence ID" value="NZ_CP041253.1"/>
</dbReference>
<dbReference type="PROSITE" id="PS51677">
    <property type="entry name" value="NODB"/>
    <property type="match status" value="1"/>
</dbReference>
<dbReference type="SUPFAM" id="SSF88713">
    <property type="entry name" value="Glycoside hydrolase/deacetylase"/>
    <property type="match status" value="1"/>
</dbReference>
<dbReference type="InterPro" id="IPR051398">
    <property type="entry name" value="Polysacch_Deacetylase"/>
</dbReference>
<keyword evidence="2" id="KW-0732">Signal</keyword>
<sequence length="301" mass="34563">MNKKLRNIYAQKIAKAFINLGFLKLAKNRALNKDHILSIYFHNPTKDEFEEMIVWLKDNGFKFISVDILKDIIYKKAPFPKGAVLITVDDGWASNVENMAKVAKQYQVPITIFLATEAIEEGYYWFSATKKAYKQKLGYPNSEEMKKLSNSERTKLYQKLKQQTSLGEREAMTIEDIKSLKENDFVSFGAHTHSHPILPNCTNEEAAKEVQISKEKVTTWSGMEVDTFAYPNGDFGERERNILKENGFKVAFSTKATTLKKEDLKNPLALPRLGFLEGASREENLCRIMGIWYSRSTFKTN</sequence>
<dbReference type="EMBL" id="CP041253">
    <property type="protein sequence ID" value="QDH80089.1"/>
    <property type="molecule type" value="Genomic_DNA"/>
</dbReference>
<dbReference type="AlphaFoldDB" id="A0A514CJU7"/>
<dbReference type="PANTHER" id="PTHR34216:SF3">
    <property type="entry name" value="POLY-BETA-1,6-N-ACETYL-D-GLUCOSAMINE N-DEACETYLASE"/>
    <property type="match status" value="1"/>
</dbReference>
<protein>
    <submittedName>
        <fullName evidence="4">Polysaccharide deacetylase family protein</fullName>
    </submittedName>
</protein>
<dbReference type="GO" id="GO:0005975">
    <property type="term" value="P:carbohydrate metabolic process"/>
    <property type="evidence" value="ECO:0007669"/>
    <property type="project" value="InterPro"/>
</dbReference>
<dbReference type="PANTHER" id="PTHR34216">
    <property type="match status" value="1"/>
</dbReference>
<comment type="subcellular location">
    <subcellularLocation>
        <location evidence="1">Secreted</location>
    </subcellularLocation>
</comment>
<reference evidence="4 5" key="1">
    <citation type="submission" date="2019-06" db="EMBL/GenBank/DDBJ databases">
        <title>Echinicola alkalisoli sp. nov. isolated from saline soil.</title>
        <authorList>
            <person name="Sun J.-Q."/>
            <person name="Xu L."/>
        </authorList>
    </citation>
    <scope>NUCLEOTIDE SEQUENCE [LARGE SCALE GENOMIC DNA]</scope>
    <source>
        <strain evidence="4 5">LN3S3</strain>
    </source>
</reference>
<gene>
    <name evidence="4" type="ORF">FKX85_14025</name>
</gene>
<evidence type="ECO:0000256" key="2">
    <source>
        <dbReference type="ARBA" id="ARBA00022729"/>
    </source>
</evidence>
<name>A0A514CJU7_9BACT</name>
<dbReference type="Proteomes" id="UP000316614">
    <property type="component" value="Chromosome"/>
</dbReference>
<dbReference type="OrthoDB" id="9778320at2"/>
<evidence type="ECO:0000313" key="5">
    <source>
        <dbReference type="Proteomes" id="UP000316614"/>
    </source>
</evidence>
<dbReference type="CDD" id="cd10918">
    <property type="entry name" value="CE4_NodB_like_5s_6s"/>
    <property type="match status" value="1"/>
</dbReference>